<evidence type="ECO:0000256" key="2">
    <source>
        <dbReference type="ARBA" id="ARBA00022692"/>
    </source>
</evidence>
<dbReference type="SMART" id="SM00287">
    <property type="entry name" value="SH3b"/>
    <property type="match status" value="1"/>
</dbReference>
<evidence type="ECO:0000256" key="5">
    <source>
        <dbReference type="ARBA" id="ARBA00023136"/>
    </source>
</evidence>
<evidence type="ECO:0000256" key="4">
    <source>
        <dbReference type="ARBA" id="ARBA00022989"/>
    </source>
</evidence>
<evidence type="ECO:0000256" key="7">
    <source>
        <dbReference type="SAM" id="Phobius"/>
    </source>
</evidence>
<dbReference type="InterPro" id="IPR003646">
    <property type="entry name" value="SH3-like_bac-type"/>
</dbReference>
<sequence length="227" mass="25478">MNKLCNTFAAALIALGASHTQAISSDRYITDQVHVPMRSGQGNEFRILHSGLPSGTKLTLLEDSPDTGWARVRTPGGEEGWVRRQYLESEPVAKIKLAQAEARLQHVESLQGDLGGEVRRLEDTNNKLSADLQATQERADTLARELKELKSLSADAVALNQRHQKLLNQHELLKQQQTMDKAEIQRLASSETRKWYMYGALSVLMGAFLAMIAPHFRPRKRHSEWAN</sequence>
<evidence type="ECO:0000256" key="1">
    <source>
        <dbReference type="ARBA" id="ARBA00004167"/>
    </source>
</evidence>
<evidence type="ECO:0000259" key="8">
    <source>
        <dbReference type="PROSITE" id="PS51781"/>
    </source>
</evidence>
<evidence type="ECO:0000313" key="9">
    <source>
        <dbReference type="EMBL" id="WOX06236.1"/>
    </source>
</evidence>
<proteinExistence type="predicted"/>
<gene>
    <name evidence="9" type="ORF">R5R33_03660</name>
</gene>
<keyword evidence="10" id="KW-1185">Reference proteome</keyword>
<keyword evidence="5 7" id="KW-0472">Membrane</keyword>
<feature type="domain" description="SH3b" evidence="8">
    <location>
        <begin position="24"/>
        <end position="91"/>
    </location>
</feature>
<keyword evidence="4 7" id="KW-1133">Transmembrane helix</keyword>
<protein>
    <submittedName>
        <fullName evidence="9">TIGR04211 family SH3 domain-containing protein</fullName>
    </submittedName>
</protein>
<dbReference type="RefSeq" id="WP_318954694.1">
    <property type="nucleotide sequence ID" value="NZ_CP137555.1"/>
</dbReference>
<dbReference type="InterPro" id="IPR016476">
    <property type="entry name" value="SH3_dom_pro"/>
</dbReference>
<dbReference type="AlphaFoldDB" id="A0AAU0N035"/>
<dbReference type="EMBL" id="CP137555">
    <property type="protein sequence ID" value="WOX06236.1"/>
    <property type="molecule type" value="Genomic_DNA"/>
</dbReference>
<evidence type="ECO:0000313" key="10">
    <source>
        <dbReference type="Proteomes" id="UP001302477"/>
    </source>
</evidence>
<keyword evidence="3" id="KW-0732">Signal</keyword>
<feature type="transmembrane region" description="Helical" evidence="7">
    <location>
        <begin position="195"/>
        <end position="213"/>
    </location>
</feature>
<name>A0AAU0N035_9GAMM</name>
<accession>A0AAU0N035</accession>
<organism evidence="9 10">
    <name type="scientific">Microbulbifer pacificus</name>
    <dbReference type="NCBI Taxonomy" id="407164"/>
    <lineage>
        <taxon>Bacteria</taxon>
        <taxon>Pseudomonadati</taxon>
        <taxon>Pseudomonadota</taxon>
        <taxon>Gammaproteobacteria</taxon>
        <taxon>Cellvibrionales</taxon>
        <taxon>Microbulbiferaceae</taxon>
        <taxon>Microbulbifer</taxon>
    </lineage>
</organism>
<dbReference type="NCBIfam" id="TIGR04211">
    <property type="entry name" value="SH3_and_anchor"/>
    <property type="match status" value="1"/>
</dbReference>
<dbReference type="Gene3D" id="2.30.30.40">
    <property type="entry name" value="SH3 Domains"/>
    <property type="match status" value="1"/>
</dbReference>
<feature type="coiled-coil region" evidence="6">
    <location>
        <begin position="118"/>
        <end position="176"/>
    </location>
</feature>
<dbReference type="Pfam" id="PF08239">
    <property type="entry name" value="SH3_3"/>
    <property type="match status" value="1"/>
</dbReference>
<comment type="subcellular location">
    <subcellularLocation>
        <location evidence="1">Membrane</location>
        <topology evidence="1">Single-pass membrane protein</topology>
    </subcellularLocation>
</comment>
<evidence type="ECO:0000256" key="6">
    <source>
        <dbReference type="SAM" id="Coils"/>
    </source>
</evidence>
<reference evidence="9 10" key="1">
    <citation type="submission" date="2023-10" db="EMBL/GenBank/DDBJ databases">
        <title>Description of Microbulbifer bruguierae sp. nov., isolated from the sediments of mangrove plant Bruguiera sexangula and comparative genomic analyses of the genus Microbulbifer.</title>
        <authorList>
            <person name="Long M."/>
        </authorList>
    </citation>
    <scope>NUCLEOTIDE SEQUENCE [LARGE SCALE GENOMIC DNA]</scope>
    <source>
        <strain evidence="9 10">SPO729</strain>
    </source>
</reference>
<dbReference type="GO" id="GO:0016020">
    <property type="term" value="C:membrane"/>
    <property type="evidence" value="ECO:0007669"/>
    <property type="project" value="UniProtKB-SubCell"/>
</dbReference>
<keyword evidence="6" id="KW-0175">Coiled coil</keyword>
<dbReference type="KEGG" id="mpaf:R5R33_03660"/>
<dbReference type="Proteomes" id="UP001302477">
    <property type="component" value="Chromosome"/>
</dbReference>
<keyword evidence="2 7" id="KW-0812">Transmembrane</keyword>
<dbReference type="PROSITE" id="PS51781">
    <property type="entry name" value="SH3B"/>
    <property type="match status" value="1"/>
</dbReference>
<evidence type="ECO:0000256" key="3">
    <source>
        <dbReference type="ARBA" id="ARBA00022729"/>
    </source>
</evidence>